<evidence type="ECO:0000313" key="2">
    <source>
        <dbReference type="Proteomes" id="UP000248817"/>
    </source>
</evidence>
<dbReference type="SUPFAM" id="SSF53067">
    <property type="entry name" value="Actin-like ATPase domain"/>
    <property type="match status" value="2"/>
</dbReference>
<accession>A0A2V5IZ41</accession>
<dbReference type="InterPro" id="IPR043129">
    <property type="entry name" value="ATPase_NBD"/>
</dbReference>
<gene>
    <name evidence="1" type="ORF">BP00DRAFT_408676</name>
</gene>
<dbReference type="PANTHER" id="PTHR42749:SF1">
    <property type="entry name" value="CELL SHAPE-DETERMINING PROTEIN MREB"/>
    <property type="match status" value="1"/>
</dbReference>
<proteinExistence type="predicted"/>
<evidence type="ECO:0008006" key="3">
    <source>
        <dbReference type="Google" id="ProtNLM"/>
    </source>
</evidence>
<dbReference type="Gene3D" id="3.90.640.10">
    <property type="entry name" value="Actin, Chain A, domain 4"/>
    <property type="match status" value="1"/>
</dbReference>
<keyword evidence="2" id="KW-1185">Reference proteome</keyword>
<dbReference type="Gene3D" id="3.30.420.40">
    <property type="match status" value="2"/>
</dbReference>
<dbReference type="CDD" id="cd10170">
    <property type="entry name" value="ASKHA_NBD_HSP70"/>
    <property type="match status" value="1"/>
</dbReference>
<name>A0A2V5IZ41_9EURO</name>
<dbReference type="PRINTS" id="PR00301">
    <property type="entry name" value="HEATSHOCK70"/>
</dbReference>
<dbReference type="EMBL" id="KZ825624">
    <property type="protein sequence ID" value="PYI25816.1"/>
    <property type="molecule type" value="Genomic_DNA"/>
</dbReference>
<dbReference type="PANTHER" id="PTHR42749">
    <property type="entry name" value="CELL SHAPE-DETERMINING PROTEIN MREB"/>
    <property type="match status" value="1"/>
</dbReference>
<dbReference type="AlphaFoldDB" id="A0A2V5IZ41"/>
<evidence type="ECO:0000313" key="1">
    <source>
        <dbReference type="EMBL" id="PYI25816.1"/>
    </source>
</evidence>
<sequence>MAAARLAVGIDFGSSKTVVSFQESSSAHLSPHRLWLHESPIIPSTIAYISDEKCYIGIAAQRCSNCIYWLKHLLHESCKIDDSGDTPIQDLVRMVRNGLPQRQRDNPYILVADFLRVLLHHIRAELECILNLKNLPRVYTFTVPATWSEHTRMMMKKAIQLAGFEHRNATVCFTTEAEAVAVYAATERGINMRLFSELYDGLIVCDCGASTIDLTAFLVDQPPPSFGYQRLTAYTSQALGGVQLQSQIYDKLQNCQMMTRSRSRVAFIDSPFSEWALKTFPAGPASVIDPNHLDLPREKIEECYKDLANKIVGYIRQQVDCAAIYVGRDVIKKLLLVGGLTQSPEISGMIQNMVETRLNIMVYLPIDVDLRVQMVSLGGTMCGLRGVANLDHKFWKNYYLACEGQNQLATIFNQNSSFNDGYKEVFMDVPRTHDGDARIMIIASNTPVSLNQVHAGLVVGTIECKTSRLRTNLTPIPLVVECQATVRFEKDHLPPERVLGLAVYHGEASDKRLVGHMRVLM</sequence>
<protein>
    <recommendedName>
        <fullName evidence="3">Actin-like ATPase domain-containing protein</fullName>
    </recommendedName>
</protein>
<organism evidence="1 2">
    <name type="scientific">Aspergillus indologenus CBS 114.80</name>
    <dbReference type="NCBI Taxonomy" id="1450541"/>
    <lineage>
        <taxon>Eukaryota</taxon>
        <taxon>Fungi</taxon>
        <taxon>Dikarya</taxon>
        <taxon>Ascomycota</taxon>
        <taxon>Pezizomycotina</taxon>
        <taxon>Eurotiomycetes</taxon>
        <taxon>Eurotiomycetidae</taxon>
        <taxon>Eurotiales</taxon>
        <taxon>Aspergillaceae</taxon>
        <taxon>Aspergillus</taxon>
        <taxon>Aspergillus subgen. Circumdati</taxon>
    </lineage>
</organism>
<reference evidence="1 2" key="1">
    <citation type="submission" date="2018-02" db="EMBL/GenBank/DDBJ databases">
        <title>The genomes of Aspergillus section Nigri reveals drivers in fungal speciation.</title>
        <authorList>
            <consortium name="DOE Joint Genome Institute"/>
            <person name="Vesth T.C."/>
            <person name="Nybo J."/>
            <person name="Theobald S."/>
            <person name="Brandl J."/>
            <person name="Frisvad J.C."/>
            <person name="Nielsen K.F."/>
            <person name="Lyhne E.K."/>
            <person name="Kogle M.E."/>
            <person name="Kuo A."/>
            <person name="Riley R."/>
            <person name="Clum A."/>
            <person name="Nolan M."/>
            <person name="Lipzen A."/>
            <person name="Salamov A."/>
            <person name="Henrissat B."/>
            <person name="Wiebenga A."/>
            <person name="De vries R.P."/>
            <person name="Grigoriev I.V."/>
            <person name="Mortensen U.H."/>
            <person name="Andersen M.R."/>
            <person name="Baker S.E."/>
        </authorList>
    </citation>
    <scope>NUCLEOTIDE SEQUENCE [LARGE SCALE GENOMIC DNA]</scope>
    <source>
        <strain evidence="1 2">CBS 114.80</strain>
    </source>
</reference>
<dbReference type="Proteomes" id="UP000248817">
    <property type="component" value="Unassembled WGS sequence"/>
</dbReference>